<accession>A0A2U3QA08</accession>
<sequence>MMRYLRWLQAQQFDHPAHQIALQEVVEAVRIARERVDRLERTIEEFVSPGRIDTPPKIGKTKLYRLEQTSPAVREIAWKAQSRLTARYRKLAARGKRTTVVCTAIARELVGFMWAVARQVQQPDLSALLIIVHGRRRSHGRGNARQTLCGRQERRRPL</sequence>
<proteinExistence type="predicted"/>
<evidence type="ECO:0008006" key="3">
    <source>
        <dbReference type="Google" id="ProtNLM"/>
    </source>
</evidence>
<dbReference type="KEGG" id="bvz:BRAD3257_7423"/>
<evidence type="ECO:0000313" key="2">
    <source>
        <dbReference type="Proteomes" id="UP000246085"/>
    </source>
</evidence>
<protein>
    <recommendedName>
        <fullName evidence="3">Transposase</fullName>
    </recommendedName>
</protein>
<gene>
    <name evidence="1" type="ORF">BRAD3257_7423</name>
</gene>
<dbReference type="Proteomes" id="UP000246085">
    <property type="component" value="Chromosome BRAD3257"/>
</dbReference>
<dbReference type="EMBL" id="LS398110">
    <property type="protein sequence ID" value="SPP98159.1"/>
    <property type="molecule type" value="Genomic_DNA"/>
</dbReference>
<evidence type="ECO:0000313" key="1">
    <source>
        <dbReference type="EMBL" id="SPP98159.1"/>
    </source>
</evidence>
<name>A0A2U3QA08_9BRAD</name>
<dbReference type="AlphaFoldDB" id="A0A2U3QA08"/>
<organism evidence="1 2">
    <name type="scientific">Bradyrhizobium vignae</name>
    <dbReference type="NCBI Taxonomy" id="1549949"/>
    <lineage>
        <taxon>Bacteria</taxon>
        <taxon>Pseudomonadati</taxon>
        <taxon>Pseudomonadota</taxon>
        <taxon>Alphaproteobacteria</taxon>
        <taxon>Hyphomicrobiales</taxon>
        <taxon>Nitrobacteraceae</taxon>
        <taxon>Bradyrhizobium</taxon>
    </lineage>
</organism>
<reference evidence="1 2" key="1">
    <citation type="submission" date="2018-03" db="EMBL/GenBank/DDBJ databases">
        <authorList>
            <person name="Gully D."/>
        </authorList>
    </citation>
    <scope>NUCLEOTIDE SEQUENCE [LARGE SCALE GENOMIC DNA]</scope>
    <source>
        <strain evidence="1">ORS3257</strain>
    </source>
</reference>